<keyword evidence="1" id="KW-0378">Hydrolase</keyword>
<feature type="domain" description="SMP-30/Gluconolactonase/LRE-like region" evidence="3">
    <location>
        <begin position="69"/>
        <end position="303"/>
    </location>
</feature>
<dbReference type="PANTHER" id="PTHR47572">
    <property type="entry name" value="LIPOPROTEIN-RELATED"/>
    <property type="match status" value="1"/>
</dbReference>
<keyword evidence="2" id="KW-0732">Signal</keyword>
<dbReference type="InterPro" id="IPR013658">
    <property type="entry name" value="SGL"/>
</dbReference>
<organism evidence="4 5">
    <name type="scientific">Candidatus Andeanibacterium colombiense</name>
    <dbReference type="NCBI Taxonomy" id="3121345"/>
    <lineage>
        <taxon>Bacteria</taxon>
        <taxon>Pseudomonadati</taxon>
        <taxon>Pseudomonadota</taxon>
        <taxon>Alphaproteobacteria</taxon>
        <taxon>Sphingomonadales</taxon>
        <taxon>Sphingomonadaceae</taxon>
        <taxon>Candidatus Andeanibacterium</taxon>
    </lineage>
</organism>
<dbReference type="Gene3D" id="2.120.10.30">
    <property type="entry name" value="TolB, C-terminal domain"/>
    <property type="match status" value="1"/>
</dbReference>
<evidence type="ECO:0000256" key="2">
    <source>
        <dbReference type="SAM" id="SignalP"/>
    </source>
</evidence>
<sequence>MTVFPGGEKAMKFPIKSILAAAAALVFAAPAAAQLVPGEKEAAIAAIPGVIAAGAKWDRAWSGPMTADGMTAAADGTLLFAQEQSNSIRRLWLDGREWVLYPYITGAGAVSVDSAGRIFAVERACSDPGLGQATCAVPSRVVQLAPERKVLADKFADGKPLGRLNDVLADGHGGVYWTQGGLYHVSADGTVGIIADKVEKFTNGLALSPDGKMLYVTDDKKIWAFNVGADGGTNRRVFATLSETGGFGGDGLAVDNDGRLYVTADAGIYVFDKAGKALGVIPVPRRAITLAFAGADRHTLYVGAMGAETPDGRDWTTPQGVRNVAMTIYKVQMLSAGPANRPK</sequence>
<dbReference type="EMBL" id="CP119316">
    <property type="protein sequence ID" value="WEK47606.1"/>
    <property type="molecule type" value="Genomic_DNA"/>
</dbReference>
<dbReference type="InterPro" id="IPR051262">
    <property type="entry name" value="SMP-30/CGR1_Lactonase"/>
</dbReference>
<dbReference type="PANTHER" id="PTHR47572:SF4">
    <property type="entry name" value="LACTONASE DRP35"/>
    <property type="match status" value="1"/>
</dbReference>
<feature type="signal peptide" evidence="2">
    <location>
        <begin position="1"/>
        <end position="33"/>
    </location>
</feature>
<dbReference type="SUPFAM" id="SSF63829">
    <property type="entry name" value="Calcium-dependent phosphotriesterase"/>
    <property type="match status" value="1"/>
</dbReference>
<proteinExistence type="predicted"/>
<feature type="chain" id="PRO_5042540351" evidence="2">
    <location>
        <begin position="34"/>
        <end position="343"/>
    </location>
</feature>
<evidence type="ECO:0000256" key="1">
    <source>
        <dbReference type="ARBA" id="ARBA00022801"/>
    </source>
</evidence>
<evidence type="ECO:0000313" key="5">
    <source>
        <dbReference type="Proteomes" id="UP001218362"/>
    </source>
</evidence>
<gene>
    <name evidence="4" type="ORF">P0Y56_04750</name>
</gene>
<evidence type="ECO:0000259" key="3">
    <source>
        <dbReference type="Pfam" id="PF08450"/>
    </source>
</evidence>
<dbReference type="Pfam" id="PF08450">
    <property type="entry name" value="SGL"/>
    <property type="match status" value="1"/>
</dbReference>
<dbReference type="GO" id="GO:0016787">
    <property type="term" value="F:hydrolase activity"/>
    <property type="evidence" value="ECO:0007669"/>
    <property type="project" value="UniProtKB-KW"/>
</dbReference>
<dbReference type="InterPro" id="IPR011042">
    <property type="entry name" value="6-blade_b-propeller_TolB-like"/>
</dbReference>
<accession>A0AAJ6BPW8</accession>
<dbReference type="KEGG" id="acob:P0Y56_04750"/>
<protein>
    <submittedName>
        <fullName evidence="4">SMP-30/gluconolactonase/LRE family protein</fullName>
    </submittedName>
</protein>
<evidence type="ECO:0000313" key="4">
    <source>
        <dbReference type="EMBL" id="WEK47606.1"/>
    </source>
</evidence>
<dbReference type="AlphaFoldDB" id="A0AAJ6BPW8"/>
<dbReference type="Proteomes" id="UP001218362">
    <property type="component" value="Chromosome"/>
</dbReference>
<reference evidence="4" key="1">
    <citation type="submission" date="2023-03" db="EMBL/GenBank/DDBJ databases">
        <title>Andean soil-derived lignocellulolytic bacterial consortium as a source of novel taxa and putative plastic-active enzymes.</title>
        <authorList>
            <person name="Diaz-Garcia L."/>
            <person name="Chuvochina M."/>
            <person name="Feuerriegel G."/>
            <person name="Bunk B."/>
            <person name="Sproer C."/>
            <person name="Streit W.R."/>
            <person name="Rodriguez L.M."/>
            <person name="Overmann J."/>
            <person name="Jimenez D.J."/>
        </authorList>
    </citation>
    <scope>NUCLEOTIDE SEQUENCE</scope>
    <source>
        <strain evidence="4">MAG 26</strain>
    </source>
</reference>
<name>A0AAJ6BPW8_9SPHN</name>